<sequence length="920" mass="100114">MRALIFAVDPRKPWLLERTQRSLRAAGMEDITIWEGDVETPPHPSAKATLLIRSGAWLRKPLKFAAPPASGTGKPLVAFGFPVCSGAPREAWQVFFQKHGGDFSHSAQLPPCICEWYDEHAARAGLLAERLAGLEGLARPVPSRAKRLLPTRWRRQPHRLIHWSVLDCGHDGNLRALEVVTSLQHGGAERIAWELNRLLPHHGVSSRMVVLGSPLRQELPRPASMVDLAGLSRERRAAALEETTLDYGADVLHGHLIDAEDTRLFSKILPVALTIHNAQQAWPEGTQGLRKNDCALLIACAQMVERELKETLPHLPVRTVWNGIDPHRFAVRGSNERSAQETLTLVCVANPRHQKRLHLLPGILKATQAELLQRCLAIKARLILAGEASPRSPQALECMAQLHEESERLGVSDDINFTRGERPVEEVLTESDVMISCSAYEGLSLAHLEGLAAGLPLVTTDAGGTAELAWRNPAVTLLPLDAMARDYAKAIANAFLHPKSGRVEMERDFSAHAMARRTAALLQRVASGHRRGDTVWFITNNLSTGGAQSSLKRLTAAFHRQGIPVRVALLQEYPGHPTPGRLELMREGVPVHVPSPVGTMDTAEVIADILAEMDADPPHSVCFWNAIPACKLLLADALWYVSVFDVSPGEMYYTSLDRCFEHPPAALPYRSAAEYGARLTKIIVKYAAESSRASAALGTSVKSIPNGIALPPVLHRDREPAAPFRIGTAARLSPQKRIEDLVEAFRVALPDLPPCELLIAGEAETGSEAYAEDLKSSTTGLPVRWLGEHRDLRDFHASLDLFAMISEPAGCPNASLEAMASGLPVVATDVGGASEQVLNGATGLLVPPRNARAFAAALVDLARSPGLRESMGRAARLHVEEHFSMERMVAAYRALLWDGPQVGESALAAGAFPVFSSLHP</sequence>
<reference evidence="3 4" key="1">
    <citation type="submission" date="2018-06" db="EMBL/GenBank/DDBJ databases">
        <title>Genomic Encyclopedia of Type Strains, Phase IV (KMG-IV): sequencing the most valuable type-strain genomes for metagenomic binning, comparative biology and taxonomic classification.</title>
        <authorList>
            <person name="Goeker M."/>
        </authorList>
    </citation>
    <scope>NUCLEOTIDE SEQUENCE [LARGE SCALE GENOMIC DNA]</scope>
    <source>
        <strain evidence="3 4">DSM 25532</strain>
    </source>
</reference>
<protein>
    <submittedName>
        <fullName evidence="3">Glycosyltransferase involved in cell wall biosynthesis</fullName>
    </submittedName>
</protein>
<keyword evidence="1" id="KW-0328">Glycosyltransferase</keyword>
<dbReference type="Proteomes" id="UP000253426">
    <property type="component" value="Unassembled WGS sequence"/>
</dbReference>
<evidence type="ECO:0000313" key="3">
    <source>
        <dbReference type="EMBL" id="RBP42361.1"/>
    </source>
</evidence>
<dbReference type="AlphaFoldDB" id="A0A366HI18"/>
<dbReference type="PANTHER" id="PTHR12526">
    <property type="entry name" value="GLYCOSYLTRANSFERASE"/>
    <property type="match status" value="1"/>
</dbReference>
<evidence type="ECO:0000256" key="1">
    <source>
        <dbReference type="ARBA" id="ARBA00022676"/>
    </source>
</evidence>
<keyword evidence="4" id="KW-1185">Reference proteome</keyword>
<keyword evidence="2 3" id="KW-0808">Transferase</keyword>
<evidence type="ECO:0000256" key="2">
    <source>
        <dbReference type="ARBA" id="ARBA00022679"/>
    </source>
</evidence>
<dbReference type="OrthoDB" id="199883at2"/>
<dbReference type="GO" id="GO:0016757">
    <property type="term" value="F:glycosyltransferase activity"/>
    <property type="evidence" value="ECO:0007669"/>
    <property type="project" value="TreeGrafter"/>
</dbReference>
<dbReference type="EMBL" id="QNRR01000006">
    <property type="protein sequence ID" value="RBP42361.1"/>
    <property type="molecule type" value="Genomic_DNA"/>
</dbReference>
<dbReference type="Pfam" id="PF13692">
    <property type="entry name" value="Glyco_trans_1_4"/>
    <property type="match status" value="2"/>
</dbReference>
<accession>A0A366HI18</accession>
<gene>
    <name evidence="3" type="ORF">DES53_10665</name>
</gene>
<comment type="caution">
    <text evidence="3">The sequence shown here is derived from an EMBL/GenBank/DDBJ whole genome shotgun (WGS) entry which is preliminary data.</text>
</comment>
<dbReference type="CDD" id="cd03801">
    <property type="entry name" value="GT4_PimA-like"/>
    <property type="match status" value="2"/>
</dbReference>
<dbReference type="PANTHER" id="PTHR12526:SF510">
    <property type="entry name" value="D-INOSITOL 3-PHOSPHATE GLYCOSYLTRANSFERASE"/>
    <property type="match status" value="1"/>
</dbReference>
<dbReference type="SUPFAM" id="SSF53756">
    <property type="entry name" value="UDP-Glycosyltransferase/glycogen phosphorylase"/>
    <property type="match status" value="2"/>
</dbReference>
<name>A0A366HI18_9BACT</name>
<organism evidence="3 4">
    <name type="scientific">Roseimicrobium gellanilyticum</name>
    <dbReference type="NCBI Taxonomy" id="748857"/>
    <lineage>
        <taxon>Bacteria</taxon>
        <taxon>Pseudomonadati</taxon>
        <taxon>Verrucomicrobiota</taxon>
        <taxon>Verrucomicrobiia</taxon>
        <taxon>Verrucomicrobiales</taxon>
        <taxon>Verrucomicrobiaceae</taxon>
        <taxon>Roseimicrobium</taxon>
    </lineage>
</organism>
<evidence type="ECO:0000313" key="4">
    <source>
        <dbReference type="Proteomes" id="UP000253426"/>
    </source>
</evidence>
<dbReference type="Gene3D" id="3.40.50.2000">
    <property type="entry name" value="Glycogen Phosphorylase B"/>
    <property type="match status" value="4"/>
</dbReference>
<proteinExistence type="predicted"/>
<dbReference type="RefSeq" id="WP_113959498.1">
    <property type="nucleotide sequence ID" value="NZ_QNRR01000006.1"/>
</dbReference>